<accession>A0ABU6UUB4</accession>
<reference evidence="3 4" key="1">
    <citation type="journal article" date="2023" name="Plants (Basel)">
        <title>Bridging the Gap: Combining Genomics and Transcriptomics Approaches to Understand Stylosanthes scabra, an Orphan Legume from the Brazilian Caatinga.</title>
        <authorList>
            <person name="Ferreira-Neto J.R.C."/>
            <person name="da Silva M.D."/>
            <person name="Binneck E."/>
            <person name="de Melo N.F."/>
            <person name="da Silva R.H."/>
            <person name="de Melo A.L.T.M."/>
            <person name="Pandolfi V."/>
            <person name="Bustamante F.O."/>
            <person name="Brasileiro-Vidal A.C."/>
            <person name="Benko-Iseppon A.M."/>
        </authorList>
    </citation>
    <scope>NUCLEOTIDE SEQUENCE [LARGE SCALE GENOMIC DNA]</scope>
    <source>
        <tissue evidence="3">Leaves</tissue>
    </source>
</reference>
<feature type="compositionally biased region" description="Basic and acidic residues" evidence="1">
    <location>
        <begin position="66"/>
        <end position="85"/>
    </location>
</feature>
<dbReference type="Proteomes" id="UP001341840">
    <property type="component" value="Unassembled WGS sequence"/>
</dbReference>
<feature type="transmembrane region" description="Helical" evidence="2">
    <location>
        <begin position="23"/>
        <end position="42"/>
    </location>
</feature>
<keyword evidence="2" id="KW-1133">Transmembrane helix</keyword>
<protein>
    <recommendedName>
        <fullName evidence="5">Transmembrane protein</fullName>
    </recommendedName>
</protein>
<evidence type="ECO:0000313" key="4">
    <source>
        <dbReference type="Proteomes" id="UP001341840"/>
    </source>
</evidence>
<dbReference type="EMBL" id="JASCZI010122564">
    <property type="protein sequence ID" value="MED6164459.1"/>
    <property type="molecule type" value="Genomic_DNA"/>
</dbReference>
<evidence type="ECO:0000256" key="2">
    <source>
        <dbReference type="SAM" id="Phobius"/>
    </source>
</evidence>
<feature type="compositionally biased region" description="Basic residues" evidence="1">
    <location>
        <begin position="89"/>
        <end position="99"/>
    </location>
</feature>
<feature type="region of interest" description="Disordered" evidence="1">
    <location>
        <begin position="60"/>
        <end position="99"/>
    </location>
</feature>
<evidence type="ECO:0000313" key="3">
    <source>
        <dbReference type="EMBL" id="MED6164459.1"/>
    </source>
</evidence>
<comment type="caution">
    <text evidence="3">The sequence shown here is derived from an EMBL/GenBank/DDBJ whole genome shotgun (WGS) entry which is preliminary data.</text>
</comment>
<keyword evidence="2" id="KW-0472">Membrane</keyword>
<sequence length="99" mass="11274">MKDESSVEVAMVDGEVARRRKKMWTVMIVGGSVVLGFSYRGWRSLVEHAVVSAVVADLGCGGGGRRKNEERKLEEQERKKLEHSGQRLTPRRRKHQLRT</sequence>
<organism evidence="3 4">
    <name type="scientific">Stylosanthes scabra</name>
    <dbReference type="NCBI Taxonomy" id="79078"/>
    <lineage>
        <taxon>Eukaryota</taxon>
        <taxon>Viridiplantae</taxon>
        <taxon>Streptophyta</taxon>
        <taxon>Embryophyta</taxon>
        <taxon>Tracheophyta</taxon>
        <taxon>Spermatophyta</taxon>
        <taxon>Magnoliopsida</taxon>
        <taxon>eudicotyledons</taxon>
        <taxon>Gunneridae</taxon>
        <taxon>Pentapetalae</taxon>
        <taxon>rosids</taxon>
        <taxon>fabids</taxon>
        <taxon>Fabales</taxon>
        <taxon>Fabaceae</taxon>
        <taxon>Papilionoideae</taxon>
        <taxon>50 kb inversion clade</taxon>
        <taxon>dalbergioids sensu lato</taxon>
        <taxon>Dalbergieae</taxon>
        <taxon>Pterocarpus clade</taxon>
        <taxon>Stylosanthes</taxon>
    </lineage>
</organism>
<proteinExistence type="predicted"/>
<keyword evidence="4" id="KW-1185">Reference proteome</keyword>
<evidence type="ECO:0008006" key="5">
    <source>
        <dbReference type="Google" id="ProtNLM"/>
    </source>
</evidence>
<keyword evidence="2" id="KW-0812">Transmembrane</keyword>
<name>A0ABU6UUB4_9FABA</name>
<gene>
    <name evidence="3" type="ORF">PIB30_090290</name>
</gene>
<evidence type="ECO:0000256" key="1">
    <source>
        <dbReference type="SAM" id="MobiDB-lite"/>
    </source>
</evidence>